<evidence type="ECO:0000313" key="2">
    <source>
        <dbReference type="EMBL" id="OCH91640.1"/>
    </source>
</evidence>
<keyword evidence="3" id="KW-1185">Reference proteome</keyword>
<reference evidence="2 3" key="1">
    <citation type="submission" date="2016-07" db="EMBL/GenBank/DDBJ databases">
        <title>Draft genome of the white-rot fungus Obba rivulosa 3A-2.</title>
        <authorList>
            <consortium name="DOE Joint Genome Institute"/>
            <person name="Miettinen O."/>
            <person name="Riley R."/>
            <person name="Acob R."/>
            <person name="Barry K."/>
            <person name="Cullen D."/>
            <person name="De Vries R."/>
            <person name="Hainaut M."/>
            <person name="Hatakka A."/>
            <person name="Henrissat B."/>
            <person name="Hilden K."/>
            <person name="Kuo R."/>
            <person name="Labutti K."/>
            <person name="Lipzen A."/>
            <person name="Makela M.R."/>
            <person name="Sandor L."/>
            <person name="Spatafora J.W."/>
            <person name="Grigoriev I.V."/>
            <person name="Hibbett D.S."/>
        </authorList>
    </citation>
    <scope>NUCLEOTIDE SEQUENCE [LARGE SCALE GENOMIC DNA]</scope>
    <source>
        <strain evidence="2 3">3A-2</strain>
    </source>
</reference>
<name>A0A8E2B0K5_9APHY</name>
<protein>
    <submittedName>
        <fullName evidence="2">Uncharacterized protein</fullName>
    </submittedName>
</protein>
<dbReference type="AlphaFoldDB" id="A0A8E2B0K5"/>
<accession>A0A8E2B0K5</accession>
<organism evidence="2 3">
    <name type="scientific">Obba rivulosa</name>
    <dbReference type="NCBI Taxonomy" id="1052685"/>
    <lineage>
        <taxon>Eukaryota</taxon>
        <taxon>Fungi</taxon>
        <taxon>Dikarya</taxon>
        <taxon>Basidiomycota</taxon>
        <taxon>Agaricomycotina</taxon>
        <taxon>Agaricomycetes</taxon>
        <taxon>Polyporales</taxon>
        <taxon>Gelatoporiaceae</taxon>
        <taxon>Obba</taxon>
    </lineage>
</organism>
<dbReference type="Proteomes" id="UP000250043">
    <property type="component" value="Unassembled WGS sequence"/>
</dbReference>
<evidence type="ECO:0000256" key="1">
    <source>
        <dbReference type="SAM" id="MobiDB-lite"/>
    </source>
</evidence>
<proteinExistence type="predicted"/>
<gene>
    <name evidence="2" type="ORF">OBBRIDRAFT_792116</name>
</gene>
<sequence>MGNSASCRTGPTDEKLEYMPGRPRTSKSRDPVDDVMGYIFEKPDADVAIANHADITALCEKNGIQWSDDLPGLLRKLGPEIVVNGNDSGMLPRTAVDIPPIANSLMWPLLKLFRTLWKRLGSAVELSLKRKLQNQQQLEAQSQQERKYGRGVVEDRLNHANKACRGEAKA</sequence>
<dbReference type="EMBL" id="KV722382">
    <property type="protein sequence ID" value="OCH91640.1"/>
    <property type="molecule type" value="Genomic_DNA"/>
</dbReference>
<feature type="region of interest" description="Disordered" evidence="1">
    <location>
        <begin position="1"/>
        <end position="30"/>
    </location>
</feature>
<evidence type="ECO:0000313" key="3">
    <source>
        <dbReference type="Proteomes" id="UP000250043"/>
    </source>
</evidence>